<proteinExistence type="predicted"/>
<evidence type="ECO:0000313" key="1">
    <source>
        <dbReference type="EMBL" id="KAF2902691.1"/>
    </source>
</evidence>
<name>A0A8K0DG64_IGNLU</name>
<accession>A0A8K0DG64</accession>
<dbReference type="EMBL" id="VTPC01001212">
    <property type="protein sequence ID" value="KAF2902691.1"/>
    <property type="molecule type" value="Genomic_DNA"/>
</dbReference>
<sequence length="172" mass="20168">MDSEHVVGGVVKGNAMQLQRKEKKKLGRAIGLVRKLGTDWKIYNIKDAFRSMNKIQEISKAKRIVIIKRSEKKQLRLLKKGKKLDNIKFPEVNLVHEIKHKQLVSLHKLLVQLATENWREDPELQWLPAVFPPDMNNHKDTNSQTEDYDEDVHEHAYKFIVLLFSVVFVMLF</sequence>
<gene>
    <name evidence="1" type="ORF">ILUMI_03495</name>
</gene>
<evidence type="ECO:0000313" key="2">
    <source>
        <dbReference type="Proteomes" id="UP000801492"/>
    </source>
</evidence>
<reference evidence="1" key="1">
    <citation type="submission" date="2019-08" db="EMBL/GenBank/DDBJ databases">
        <title>The genome of the North American firefly Photinus pyralis.</title>
        <authorList>
            <consortium name="Photinus pyralis genome working group"/>
            <person name="Fallon T.R."/>
            <person name="Sander Lower S.E."/>
            <person name="Weng J.-K."/>
        </authorList>
    </citation>
    <scope>NUCLEOTIDE SEQUENCE</scope>
    <source>
        <strain evidence="1">TRF0915ILg1</strain>
        <tissue evidence="1">Whole body</tissue>
    </source>
</reference>
<keyword evidence="2" id="KW-1185">Reference proteome</keyword>
<organism evidence="1 2">
    <name type="scientific">Ignelater luminosus</name>
    <name type="common">Cucubano</name>
    <name type="synonym">Pyrophorus luminosus</name>
    <dbReference type="NCBI Taxonomy" id="2038154"/>
    <lineage>
        <taxon>Eukaryota</taxon>
        <taxon>Metazoa</taxon>
        <taxon>Ecdysozoa</taxon>
        <taxon>Arthropoda</taxon>
        <taxon>Hexapoda</taxon>
        <taxon>Insecta</taxon>
        <taxon>Pterygota</taxon>
        <taxon>Neoptera</taxon>
        <taxon>Endopterygota</taxon>
        <taxon>Coleoptera</taxon>
        <taxon>Polyphaga</taxon>
        <taxon>Elateriformia</taxon>
        <taxon>Elateroidea</taxon>
        <taxon>Elateridae</taxon>
        <taxon>Agrypninae</taxon>
        <taxon>Pyrophorini</taxon>
        <taxon>Ignelater</taxon>
    </lineage>
</organism>
<dbReference type="Proteomes" id="UP000801492">
    <property type="component" value="Unassembled WGS sequence"/>
</dbReference>
<dbReference type="OrthoDB" id="10566125at2759"/>
<protein>
    <submittedName>
        <fullName evidence="1">Uncharacterized protein</fullName>
    </submittedName>
</protein>
<dbReference type="AlphaFoldDB" id="A0A8K0DG64"/>
<comment type="caution">
    <text evidence="1">The sequence shown here is derived from an EMBL/GenBank/DDBJ whole genome shotgun (WGS) entry which is preliminary data.</text>
</comment>